<dbReference type="AlphaFoldDB" id="A0AAN8R3K7"/>
<proteinExistence type="predicted"/>
<reference evidence="2 3" key="1">
    <citation type="submission" date="2021-04" db="EMBL/GenBank/DDBJ databases">
        <authorList>
            <person name="De Guttry C."/>
            <person name="Zahm M."/>
            <person name="Klopp C."/>
            <person name="Cabau C."/>
            <person name="Louis A."/>
            <person name="Berthelot C."/>
            <person name="Parey E."/>
            <person name="Roest Crollius H."/>
            <person name="Montfort J."/>
            <person name="Robinson-Rechavi M."/>
            <person name="Bucao C."/>
            <person name="Bouchez O."/>
            <person name="Gislard M."/>
            <person name="Lluch J."/>
            <person name="Milhes M."/>
            <person name="Lampietro C."/>
            <person name="Lopez Roques C."/>
            <person name="Donnadieu C."/>
            <person name="Braasch I."/>
            <person name="Desvignes T."/>
            <person name="Postlethwait J."/>
            <person name="Bobe J."/>
            <person name="Wedekind C."/>
            <person name="Guiguen Y."/>
        </authorList>
    </citation>
    <scope>NUCLEOTIDE SEQUENCE [LARGE SCALE GENOMIC DNA]</scope>
    <source>
        <strain evidence="2">Cs_M1</strain>
        <tissue evidence="2">Blood</tissue>
    </source>
</reference>
<evidence type="ECO:0000256" key="1">
    <source>
        <dbReference type="SAM" id="MobiDB-lite"/>
    </source>
</evidence>
<gene>
    <name evidence="2" type="ORF">J4Q44_G00171310</name>
</gene>
<keyword evidence="3" id="KW-1185">Reference proteome</keyword>
<feature type="region of interest" description="Disordered" evidence="1">
    <location>
        <begin position="26"/>
        <end position="51"/>
    </location>
</feature>
<comment type="caution">
    <text evidence="2">The sequence shown here is derived from an EMBL/GenBank/DDBJ whole genome shotgun (WGS) entry which is preliminary data.</text>
</comment>
<organism evidence="2 3">
    <name type="scientific">Coregonus suidteri</name>
    <dbReference type="NCBI Taxonomy" id="861788"/>
    <lineage>
        <taxon>Eukaryota</taxon>
        <taxon>Metazoa</taxon>
        <taxon>Chordata</taxon>
        <taxon>Craniata</taxon>
        <taxon>Vertebrata</taxon>
        <taxon>Euteleostomi</taxon>
        <taxon>Actinopterygii</taxon>
        <taxon>Neopterygii</taxon>
        <taxon>Teleostei</taxon>
        <taxon>Protacanthopterygii</taxon>
        <taxon>Salmoniformes</taxon>
        <taxon>Salmonidae</taxon>
        <taxon>Coregoninae</taxon>
        <taxon>Coregonus</taxon>
    </lineage>
</organism>
<name>A0AAN8R3K7_9TELE</name>
<dbReference type="EMBL" id="JAGTTL010000015">
    <property type="protein sequence ID" value="KAK6311467.1"/>
    <property type="molecule type" value="Genomic_DNA"/>
</dbReference>
<dbReference type="Proteomes" id="UP001356427">
    <property type="component" value="Unassembled WGS sequence"/>
</dbReference>
<evidence type="ECO:0000313" key="2">
    <source>
        <dbReference type="EMBL" id="KAK6311467.1"/>
    </source>
</evidence>
<sequence length="71" mass="8190">MFFWAIVSSQFVTCHLEYTLKRRAEGQGKPVGLRREATQSQRSYRGRETTLSLHRLSPQPIGKDGSGYVRY</sequence>
<accession>A0AAN8R3K7</accession>
<protein>
    <submittedName>
        <fullName evidence="2">Uncharacterized protein</fullName>
    </submittedName>
</protein>
<evidence type="ECO:0000313" key="3">
    <source>
        <dbReference type="Proteomes" id="UP001356427"/>
    </source>
</evidence>